<dbReference type="InterPro" id="IPR058240">
    <property type="entry name" value="rSAM_sf"/>
</dbReference>
<dbReference type="Pfam" id="PF02310">
    <property type="entry name" value="B12-binding"/>
    <property type="match status" value="1"/>
</dbReference>
<dbReference type="InterPro" id="IPR006638">
    <property type="entry name" value="Elp3/MiaA/NifB-like_rSAM"/>
</dbReference>
<comment type="cofactor">
    <cofactor evidence="1">
        <name>[4Fe-4S] cluster</name>
        <dbReference type="ChEBI" id="CHEBI:49883"/>
    </cofactor>
</comment>
<evidence type="ECO:0000256" key="4">
    <source>
        <dbReference type="ARBA" id="ARBA00022691"/>
    </source>
</evidence>
<protein>
    <submittedName>
        <fullName evidence="10">B12-binding domain-containing radical SAM protein</fullName>
    </submittedName>
</protein>
<keyword evidence="3" id="KW-0808">Transferase</keyword>
<dbReference type="SUPFAM" id="SSF102114">
    <property type="entry name" value="Radical SAM enzymes"/>
    <property type="match status" value="1"/>
</dbReference>
<dbReference type="PROSITE" id="PS51332">
    <property type="entry name" value="B12_BINDING"/>
    <property type="match status" value="1"/>
</dbReference>
<keyword evidence="7" id="KW-0411">Iron-sulfur</keyword>
<dbReference type="SUPFAM" id="SSF52242">
    <property type="entry name" value="Cobalamin (vitamin B12)-binding domain"/>
    <property type="match status" value="1"/>
</dbReference>
<organism evidence="10 11">
    <name type="scientific">Thermoproteota archaeon</name>
    <dbReference type="NCBI Taxonomy" id="2056631"/>
    <lineage>
        <taxon>Archaea</taxon>
        <taxon>Thermoproteota</taxon>
    </lineage>
</organism>
<dbReference type="SFLD" id="SFLDG01082">
    <property type="entry name" value="B12-binding_domain_containing"/>
    <property type="match status" value="1"/>
</dbReference>
<dbReference type="SFLD" id="SFLDS00029">
    <property type="entry name" value="Radical_SAM"/>
    <property type="match status" value="1"/>
</dbReference>
<evidence type="ECO:0000256" key="7">
    <source>
        <dbReference type="ARBA" id="ARBA00023014"/>
    </source>
</evidence>
<keyword evidence="4" id="KW-0949">S-adenosyl-L-methionine</keyword>
<accession>A0A523BBI6</accession>
<dbReference type="GO" id="GO:0031419">
    <property type="term" value="F:cobalamin binding"/>
    <property type="evidence" value="ECO:0007669"/>
    <property type="project" value="InterPro"/>
</dbReference>
<evidence type="ECO:0000313" key="11">
    <source>
        <dbReference type="Proteomes" id="UP000317265"/>
    </source>
</evidence>
<sequence length="450" mass="50832">MDIETISVLGLRAPPLGLAYIAAVLEKEGYDVDIIDATALGLSFKELGNELKKRNPDVIGVTSITPTIYDAMKTIDIAKEYCPNAITVMGGCHITALPEETLLECPNLDIGVIGEGEATIIDLLKAIENKKDLSEVDGIIYRKDGKIKRNKPRKLIENLNEIPFPARHLLPLDRYTVLGERVKLGNILTSRGCPFNCIFCSSSQFYGRKFRARSPKNVVDEIEEVVNKYKIKSIEIVDDNFTVDKKRAWEIAKEIIDRKLDIWWACGSRVDLITKELLQIFKKAGCGVIYYGIESGSERILKILKKGISLEQAKRAIKWAKEVGMEVVGSFIIGTPGETKEDVMKTIRFAIDSGLDFAQFTTMTPYPGTEIYEIAKRENLLVTKDWSKFTTIKPIMRTKELSIEEISSLISFAYRKFYLRASFIFRQIIKGRFKWLLPVVKSGLKLLKKS</sequence>
<feature type="domain" description="Radical SAM core" evidence="9">
    <location>
        <begin position="179"/>
        <end position="393"/>
    </location>
</feature>
<evidence type="ECO:0000259" key="9">
    <source>
        <dbReference type="PROSITE" id="PS51918"/>
    </source>
</evidence>
<dbReference type="PROSITE" id="PS51918">
    <property type="entry name" value="RADICAL_SAM"/>
    <property type="match status" value="1"/>
</dbReference>
<dbReference type="InterPro" id="IPR051198">
    <property type="entry name" value="BchE-like"/>
</dbReference>
<keyword evidence="2" id="KW-0489">Methyltransferase</keyword>
<dbReference type="PANTHER" id="PTHR43409:SF7">
    <property type="entry name" value="BLL1977 PROTEIN"/>
    <property type="match status" value="1"/>
</dbReference>
<proteinExistence type="predicted"/>
<dbReference type="CDD" id="cd01335">
    <property type="entry name" value="Radical_SAM"/>
    <property type="match status" value="1"/>
</dbReference>
<evidence type="ECO:0000256" key="6">
    <source>
        <dbReference type="ARBA" id="ARBA00023004"/>
    </source>
</evidence>
<dbReference type="InterPro" id="IPR007197">
    <property type="entry name" value="rSAM"/>
</dbReference>
<dbReference type="Gene3D" id="3.40.50.280">
    <property type="entry name" value="Cobalamin-binding domain"/>
    <property type="match status" value="1"/>
</dbReference>
<keyword evidence="5" id="KW-0479">Metal-binding</keyword>
<dbReference type="InterPro" id="IPR036724">
    <property type="entry name" value="Cobalamin-bd_sf"/>
</dbReference>
<dbReference type="GO" id="GO:0003824">
    <property type="term" value="F:catalytic activity"/>
    <property type="evidence" value="ECO:0007669"/>
    <property type="project" value="InterPro"/>
</dbReference>
<name>A0A523BBI6_9CREN</name>
<dbReference type="SFLD" id="SFLDG01123">
    <property type="entry name" value="methyltransferase_(Class_B)"/>
    <property type="match status" value="1"/>
</dbReference>
<dbReference type="Gene3D" id="3.80.30.20">
    <property type="entry name" value="tm_1862 like domain"/>
    <property type="match status" value="1"/>
</dbReference>
<evidence type="ECO:0000256" key="3">
    <source>
        <dbReference type="ARBA" id="ARBA00022679"/>
    </source>
</evidence>
<evidence type="ECO:0000256" key="1">
    <source>
        <dbReference type="ARBA" id="ARBA00001966"/>
    </source>
</evidence>
<dbReference type="InterPro" id="IPR006158">
    <property type="entry name" value="Cobalamin-bd"/>
</dbReference>
<dbReference type="GO" id="GO:0051539">
    <property type="term" value="F:4 iron, 4 sulfur cluster binding"/>
    <property type="evidence" value="ECO:0007669"/>
    <property type="project" value="UniProtKB-KW"/>
</dbReference>
<comment type="caution">
    <text evidence="10">The sequence shown here is derived from an EMBL/GenBank/DDBJ whole genome shotgun (WGS) entry which is preliminary data.</text>
</comment>
<evidence type="ECO:0000313" key="10">
    <source>
        <dbReference type="EMBL" id="TDA38311.1"/>
    </source>
</evidence>
<dbReference type="EMBL" id="QNVI01000054">
    <property type="protein sequence ID" value="TDA38311.1"/>
    <property type="molecule type" value="Genomic_DNA"/>
</dbReference>
<dbReference type="SMART" id="SM00729">
    <property type="entry name" value="Elp3"/>
    <property type="match status" value="1"/>
</dbReference>
<keyword evidence="6" id="KW-0408">Iron</keyword>
<dbReference type="AlphaFoldDB" id="A0A523BBI6"/>
<dbReference type="Proteomes" id="UP000317265">
    <property type="component" value="Unassembled WGS sequence"/>
</dbReference>
<evidence type="ECO:0000256" key="2">
    <source>
        <dbReference type="ARBA" id="ARBA00022603"/>
    </source>
</evidence>
<feature type="domain" description="B12-binding" evidence="8">
    <location>
        <begin position="1"/>
        <end position="134"/>
    </location>
</feature>
<evidence type="ECO:0000256" key="5">
    <source>
        <dbReference type="ARBA" id="ARBA00022723"/>
    </source>
</evidence>
<evidence type="ECO:0000259" key="8">
    <source>
        <dbReference type="PROSITE" id="PS51332"/>
    </source>
</evidence>
<gene>
    <name evidence="10" type="ORF">DSO09_04695</name>
</gene>
<dbReference type="GO" id="GO:0046872">
    <property type="term" value="F:metal ion binding"/>
    <property type="evidence" value="ECO:0007669"/>
    <property type="project" value="UniProtKB-KW"/>
</dbReference>
<dbReference type="CDD" id="cd02068">
    <property type="entry name" value="radical_SAM_B12_BD"/>
    <property type="match status" value="1"/>
</dbReference>
<dbReference type="InterPro" id="IPR023404">
    <property type="entry name" value="rSAM_horseshoe"/>
</dbReference>
<dbReference type="PANTHER" id="PTHR43409">
    <property type="entry name" value="ANAEROBIC MAGNESIUM-PROTOPORPHYRIN IX MONOMETHYL ESTER CYCLASE-RELATED"/>
    <property type="match status" value="1"/>
</dbReference>
<dbReference type="InterPro" id="IPR034466">
    <property type="entry name" value="Methyltransferase_Class_B"/>
</dbReference>
<reference evidence="10 11" key="1">
    <citation type="journal article" date="2019" name="Nat. Microbiol.">
        <title>Expanding anaerobic alkane metabolism in the domain of Archaea.</title>
        <authorList>
            <person name="Wang Y."/>
            <person name="Wegener G."/>
            <person name="Hou J."/>
            <person name="Wang F."/>
            <person name="Xiao X."/>
        </authorList>
    </citation>
    <scope>NUCLEOTIDE SEQUENCE [LARGE SCALE GENOMIC DNA]</scope>
    <source>
        <strain evidence="10">WYZ-LMO11</strain>
    </source>
</reference>
<dbReference type="Pfam" id="PF04055">
    <property type="entry name" value="Radical_SAM"/>
    <property type="match status" value="1"/>
</dbReference>